<organism evidence="1">
    <name type="scientific">Mucochytrium quahogii</name>
    <dbReference type="NCBI Taxonomy" id="96639"/>
    <lineage>
        <taxon>Eukaryota</taxon>
        <taxon>Sar</taxon>
        <taxon>Stramenopiles</taxon>
        <taxon>Bigyra</taxon>
        <taxon>Labyrinthulomycetes</taxon>
        <taxon>Thraustochytrida</taxon>
        <taxon>Thraustochytriidae</taxon>
        <taxon>Mucochytrium</taxon>
    </lineage>
</organism>
<sequence length="118" mass="13239">MDSGDLRTSMKLQWGIGYGNDRHRLFLTRRKGPASAARVSLTLLSLTIKQLQNRSLLAALLTESGAGCLFKTPSHLELYVTATNRFLWVPFPKHRGKTLEMRFGNCISLERIESCGCL</sequence>
<accession>A0A7S2WAZ7</accession>
<evidence type="ECO:0000313" key="1">
    <source>
        <dbReference type="EMBL" id="CAD9678390.1"/>
    </source>
</evidence>
<gene>
    <name evidence="1" type="ORF">QSP1433_LOCUS6153</name>
</gene>
<proteinExistence type="predicted"/>
<dbReference type="EMBL" id="HBHK01009841">
    <property type="protein sequence ID" value="CAD9678390.1"/>
    <property type="molecule type" value="Transcribed_RNA"/>
</dbReference>
<protein>
    <submittedName>
        <fullName evidence="1">Uncharacterized protein</fullName>
    </submittedName>
</protein>
<dbReference type="AlphaFoldDB" id="A0A7S2WAZ7"/>
<name>A0A7S2WAZ7_9STRA</name>
<reference evidence="1" key="1">
    <citation type="submission" date="2021-01" db="EMBL/GenBank/DDBJ databases">
        <authorList>
            <person name="Corre E."/>
            <person name="Pelletier E."/>
            <person name="Niang G."/>
            <person name="Scheremetjew M."/>
            <person name="Finn R."/>
            <person name="Kale V."/>
            <person name="Holt S."/>
            <person name="Cochrane G."/>
            <person name="Meng A."/>
            <person name="Brown T."/>
            <person name="Cohen L."/>
        </authorList>
    </citation>
    <scope>NUCLEOTIDE SEQUENCE</scope>
    <source>
        <strain evidence="1">NY070348D</strain>
    </source>
</reference>